<feature type="transmembrane region" description="Helical" evidence="1">
    <location>
        <begin position="70"/>
        <end position="89"/>
    </location>
</feature>
<reference evidence="2 3" key="1">
    <citation type="submission" date="2014-11" db="EMBL/GenBank/DDBJ databases">
        <title>Complete Genome Sequence of Pseudoalteromonas sp. Strain OCN003 Isolated from Kaneohe Bay, Oahu, Hawaii.</title>
        <authorList>
            <person name="Beurmann S."/>
            <person name="Videau P."/>
            <person name="Ushijima B."/>
            <person name="Smith A.M."/>
            <person name="Aeby G.S."/>
            <person name="Callahan S.M."/>
            <person name="Belcaid M."/>
        </authorList>
    </citation>
    <scope>NUCLEOTIDE SEQUENCE [LARGE SCALE GENOMIC DNA]</scope>
    <source>
        <strain evidence="2 3">OCN003</strain>
    </source>
</reference>
<keyword evidence="3" id="KW-1185">Reference proteome</keyword>
<evidence type="ECO:0000313" key="2">
    <source>
        <dbReference type="EMBL" id="AIY65779.1"/>
    </source>
</evidence>
<evidence type="ECO:0000313" key="3">
    <source>
        <dbReference type="Proteomes" id="UP000030341"/>
    </source>
</evidence>
<dbReference type="Pfam" id="PF09842">
    <property type="entry name" value="DUF2069"/>
    <property type="match status" value="1"/>
</dbReference>
<feature type="transmembrane region" description="Helical" evidence="1">
    <location>
        <begin position="40"/>
        <end position="58"/>
    </location>
</feature>
<dbReference type="AlphaFoldDB" id="A0A0A7EGL9"/>
<dbReference type="eggNOG" id="COG3308">
    <property type="taxonomic scope" value="Bacteria"/>
</dbReference>
<keyword evidence="1" id="KW-0472">Membrane</keyword>
<keyword evidence="1" id="KW-1133">Transmembrane helix</keyword>
<feature type="transmembrane region" description="Helical" evidence="1">
    <location>
        <begin position="95"/>
        <end position="115"/>
    </location>
</feature>
<dbReference type="InterPro" id="IPR018643">
    <property type="entry name" value="DUF2069_membrane"/>
</dbReference>
<dbReference type="Proteomes" id="UP000030341">
    <property type="component" value="Chromosome 1"/>
</dbReference>
<accession>A0A0A7EGL9</accession>
<dbReference type="RefSeq" id="WP_038642008.1">
    <property type="nucleotide sequence ID" value="NZ_CP009888.1"/>
</dbReference>
<gene>
    <name evidence="2" type="ORF">OM33_11970</name>
</gene>
<dbReference type="KEGG" id="pseo:OM33_11970"/>
<dbReference type="HOGENOM" id="CLU_122357_1_1_6"/>
<name>A0A0A7EGL9_9GAMM</name>
<organism evidence="2 3">
    <name type="scientific">Pseudoalteromonas piratica</name>
    <dbReference type="NCBI Taxonomy" id="1348114"/>
    <lineage>
        <taxon>Bacteria</taxon>
        <taxon>Pseudomonadati</taxon>
        <taxon>Pseudomonadota</taxon>
        <taxon>Gammaproteobacteria</taxon>
        <taxon>Alteromonadales</taxon>
        <taxon>Pseudoalteromonadaceae</taxon>
        <taxon>Pseudoalteromonas</taxon>
    </lineage>
</organism>
<evidence type="ECO:0000256" key="1">
    <source>
        <dbReference type="SAM" id="Phobius"/>
    </source>
</evidence>
<feature type="transmembrane region" description="Helical" evidence="1">
    <location>
        <begin position="16"/>
        <end position="34"/>
    </location>
</feature>
<dbReference type="OrthoDB" id="5569826at2"/>
<sequence>MSNIEKKAITKRYQKIALVGYVGLLILMPVWLLWLMPREGYSTGFVIGLYIVPLLLPLKGFIQDKPYTYAWANFIVIIYFLHGFTSLWIAEGELLFVLLELLFASCMFIGCTYYARYRGQELGLKIRKLKDELAEEKAAFEDKE</sequence>
<dbReference type="STRING" id="1348114.OM33_11970"/>
<proteinExistence type="predicted"/>
<keyword evidence="1" id="KW-0812">Transmembrane</keyword>
<dbReference type="EMBL" id="CP009888">
    <property type="protein sequence ID" value="AIY65779.1"/>
    <property type="molecule type" value="Genomic_DNA"/>
</dbReference>
<protein>
    <submittedName>
        <fullName evidence="2">Membrane protein</fullName>
    </submittedName>
</protein>